<evidence type="ECO:0000259" key="1">
    <source>
        <dbReference type="Pfam" id="PF08291"/>
    </source>
</evidence>
<dbReference type="InterPro" id="IPR013230">
    <property type="entry name" value="Peptidase_M15A_C"/>
</dbReference>
<dbReference type="SUPFAM" id="SSF55166">
    <property type="entry name" value="Hedgehog/DD-peptidase"/>
    <property type="match status" value="1"/>
</dbReference>
<sequence length="129" mass="14695">MVSRWKYFSEEELRCQGTGEIHMDEKFMDKLIELREKLKQPMTISSGYRSEAHNIAIGGSKRSAHLKGCAVDVVCSGHKAFEIVKLAMELGFTGIGVKQNGVHAKRFIHIDTMPRKSVTSPRPWIWSYK</sequence>
<dbReference type="Gene3D" id="3.30.1380.10">
    <property type="match status" value="1"/>
</dbReference>
<evidence type="ECO:0000313" key="2">
    <source>
        <dbReference type="EMBL" id="ASE99919.1"/>
    </source>
</evidence>
<reference evidence="2" key="2">
    <citation type="journal article" date="2017" name="Nat. Commun.">
        <title>Single-virus genomics reveals hidden cosmopolitan and abundant viruses.</title>
        <authorList>
            <person name="Martinez-Hernandez F."/>
            <person name="Fornas O."/>
            <person name="Lluesma Gomez M."/>
            <person name="Bolduc B."/>
            <person name="de la Cruz Pena M.J."/>
            <person name="Martinez J.M."/>
            <person name="Anton J."/>
            <person name="Gasol J.M."/>
            <person name="Rosselli R."/>
            <person name="Rodriguez-Valera F."/>
            <person name="Sullivan M.B."/>
            <person name="Acinas S.G."/>
            <person name="Martinez-Garcia M."/>
        </authorList>
    </citation>
    <scope>NUCLEOTIDE SEQUENCE</scope>
</reference>
<feature type="domain" description="Peptidase M15A C-terminal" evidence="1">
    <location>
        <begin position="7"/>
        <end position="111"/>
    </location>
</feature>
<proteinExistence type="predicted"/>
<reference evidence="2" key="1">
    <citation type="submission" date="2016-10" db="EMBL/GenBank/DDBJ databases">
        <authorList>
            <person name="Varghese N."/>
        </authorList>
    </citation>
    <scope>NUCLEOTIDE SEQUENCE</scope>
</reference>
<organism evidence="2">
    <name type="scientific">uncultured virus</name>
    <dbReference type="NCBI Taxonomy" id="340016"/>
    <lineage>
        <taxon>Viruses</taxon>
        <taxon>environmental samples</taxon>
    </lineage>
</organism>
<dbReference type="Pfam" id="PF08291">
    <property type="entry name" value="Peptidase_M15_3"/>
    <property type="match status" value="1"/>
</dbReference>
<accession>A0A218MKW6</accession>
<name>A0A218MKW6_9VIRU</name>
<dbReference type="EMBL" id="KY052806">
    <property type="protein sequence ID" value="ASE99919.1"/>
    <property type="molecule type" value="Genomic_DNA"/>
</dbReference>
<dbReference type="InterPro" id="IPR009045">
    <property type="entry name" value="Zn_M74/Hedgehog-like"/>
</dbReference>
<protein>
    <recommendedName>
        <fullName evidence="1">Peptidase M15A C-terminal domain-containing protein</fullName>
    </recommendedName>
</protein>